<keyword evidence="1" id="KW-0472">Membrane</keyword>
<sequence>MKESINVWGIKEYEGDGASCPIVPVNLPWYKKAALTFFRFGVCPACVIMSLSYSVRKRFSDKKTR</sequence>
<keyword evidence="1" id="KW-0812">Transmembrane</keyword>
<gene>
    <name evidence="3" type="ORF">HF324_31195</name>
    <name evidence="2" type="ORF">HF329_31175</name>
</gene>
<dbReference type="RefSeq" id="WP_168810676.1">
    <property type="nucleotide sequence ID" value="NZ_CP051204.2"/>
</dbReference>
<evidence type="ECO:0000313" key="5">
    <source>
        <dbReference type="Proteomes" id="UP000503144"/>
    </source>
</evidence>
<evidence type="ECO:0000313" key="3">
    <source>
        <dbReference type="EMBL" id="QJB42070.1"/>
    </source>
</evidence>
<protein>
    <submittedName>
        <fullName evidence="2">Uncharacterized protein</fullName>
    </submittedName>
</protein>
<reference evidence="4 5" key="1">
    <citation type="submission" date="2020-04" db="EMBL/GenBank/DDBJ databases">
        <authorList>
            <person name="Kittiwongwattana C."/>
        </authorList>
    </citation>
    <scope>NUCLEOTIDE SEQUENCE [LARGE SCALE GENOMIC DNA]</scope>
    <source>
        <strain evidence="5">1303</strain>
        <strain evidence="4">1310</strain>
    </source>
</reference>
<organism evidence="2 4">
    <name type="scientific">Chitinophaga oryzae</name>
    <dbReference type="NCBI Taxonomy" id="2725414"/>
    <lineage>
        <taxon>Bacteria</taxon>
        <taxon>Pseudomonadati</taxon>
        <taxon>Bacteroidota</taxon>
        <taxon>Chitinophagia</taxon>
        <taxon>Chitinophagales</taxon>
        <taxon>Chitinophagaceae</taxon>
        <taxon>Chitinophaga</taxon>
    </lineage>
</organism>
<evidence type="ECO:0000313" key="2">
    <source>
        <dbReference type="EMBL" id="QJB35527.1"/>
    </source>
</evidence>
<keyword evidence="5" id="KW-1185">Reference proteome</keyword>
<dbReference type="Proteomes" id="UP000502421">
    <property type="component" value="Chromosome"/>
</dbReference>
<proteinExistence type="predicted"/>
<dbReference type="AlphaFoldDB" id="A0AAE6ZMQ5"/>
<dbReference type="EMBL" id="CP051205">
    <property type="protein sequence ID" value="QJB35527.1"/>
    <property type="molecule type" value="Genomic_DNA"/>
</dbReference>
<feature type="transmembrane region" description="Helical" evidence="1">
    <location>
        <begin position="37"/>
        <end position="55"/>
    </location>
</feature>
<evidence type="ECO:0000256" key="1">
    <source>
        <dbReference type="SAM" id="Phobius"/>
    </source>
</evidence>
<dbReference type="Proteomes" id="UP000503144">
    <property type="component" value="Chromosome"/>
</dbReference>
<name>A0AAE6ZMQ5_9BACT</name>
<dbReference type="EMBL" id="CP051204">
    <property type="protein sequence ID" value="QJB42070.1"/>
    <property type="molecule type" value="Genomic_DNA"/>
</dbReference>
<dbReference type="KEGG" id="coy:HF329_31175"/>
<keyword evidence="1" id="KW-1133">Transmembrane helix</keyword>
<evidence type="ECO:0000313" key="4">
    <source>
        <dbReference type="Proteomes" id="UP000502421"/>
    </source>
</evidence>
<reference evidence="2 5" key="2">
    <citation type="submission" date="2020-09" db="EMBL/GenBank/DDBJ databases">
        <authorList>
            <person name="Kittiwongwattana C."/>
        </authorList>
    </citation>
    <scope>NUCLEOTIDE SEQUENCE</scope>
    <source>
        <strain evidence="3 5">1303</strain>
        <strain evidence="2">1310</strain>
    </source>
</reference>
<accession>A0AAE6ZMQ5</accession>